<evidence type="ECO:0000256" key="2">
    <source>
        <dbReference type="ARBA" id="ARBA00009617"/>
    </source>
</evidence>
<feature type="transmembrane region" description="Helical" evidence="8">
    <location>
        <begin position="237"/>
        <end position="262"/>
    </location>
</feature>
<keyword evidence="6 8" id="KW-1133">Transmembrane helix</keyword>
<dbReference type="Gene3D" id="1.20.1250.20">
    <property type="entry name" value="MFS general substrate transporter like domains"/>
    <property type="match status" value="1"/>
</dbReference>
<proteinExistence type="inferred from homology"/>
<dbReference type="PANTHER" id="PTHR11328">
    <property type="entry name" value="MAJOR FACILITATOR SUPERFAMILY DOMAIN-CONTAINING PROTEIN"/>
    <property type="match status" value="1"/>
</dbReference>
<dbReference type="GO" id="GO:0005886">
    <property type="term" value="C:plasma membrane"/>
    <property type="evidence" value="ECO:0007669"/>
    <property type="project" value="UniProtKB-SubCell"/>
</dbReference>
<dbReference type="NCBIfam" id="TIGR00792">
    <property type="entry name" value="gph"/>
    <property type="match status" value="1"/>
</dbReference>
<protein>
    <submittedName>
        <fullName evidence="10">MFS transporter</fullName>
    </submittedName>
</protein>
<dbReference type="InterPro" id="IPR020846">
    <property type="entry name" value="MFS_dom"/>
</dbReference>
<dbReference type="PROSITE" id="PS50850">
    <property type="entry name" value="MFS"/>
    <property type="match status" value="1"/>
</dbReference>
<feature type="transmembrane region" description="Helical" evidence="8">
    <location>
        <begin position="21"/>
        <end position="40"/>
    </location>
</feature>
<keyword evidence="5 8" id="KW-0812">Transmembrane</keyword>
<keyword evidence="7 8" id="KW-0472">Membrane</keyword>
<feature type="transmembrane region" description="Helical" evidence="8">
    <location>
        <begin position="46"/>
        <end position="64"/>
    </location>
</feature>
<dbReference type="GO" id="GO:0008643">
    <property type="term" value="P:carbohydrate transport"/>
    <property type="evidence" value="ECO:0007669"/>
    <property type="project" value="InterPro"/>
</dbReference>
<feature type="transmembrane region" description="Helical" evidence="8">
    <location>
        <begin position="386"/>
        <end position="409"/>
    </location>
</feature>
<evidence type="ECO:0000256" key="3">
    <source>
        <dbReference type="ARBA" id="ARBA00022448"/>
    </source>
</evidence>
<evidence type="ECO:0000256" key="4">
    <source>
        <dbReference type="ARBA" id="ARBA00022475"/>
    </source>
</evidence>
<dbReference type="InterPro" id="IPR039672">
    <property type="entry name" value="MFS_2"/>
</dbReference>
<dbReference type="InterPro" id="IPR036259">
    <property type="entry name" value="MFS_trans_sf"/>
</dbReference>
<evidence type="ECO:0000256" key="6">
    <source>
        <dbReference type="ARBA" id="ARBA00022989"/>
    </source>
</evidence>
<dbReference type="GO" id="GO:0006814">
    <property type="term" value="P:sodium ion transport"/>
    <property type="evidence" value="ECO:0007669"/>
    <property type="project" value="InterPro"/>
</dbReference>
<evidence type="ECO:0000259" key="9">
    <source>
        <dbReference type="PROSITE" id="PS50850"/>
    </source>
</evidence>
<sequence length="473" mass="51858">MTTTRENANQRLAWREKISYGFGDLASVMFWQTFMAYLLFFYTDVFGISAGLAGTMFLLSRLLDGVNDPAMGMIADRTQTRWGKFRPYILWFSIPFAVLGVLTFTTPDFSYTGKAIWAFITFNLLMILYTVINIPYTSMLGVLTSNPNERTSLAQVKFLFAFIAGAAVSATLLPMTKALGGDNAAKGWQLSFVVYGILFVVFFLITFLGTKERVKPIADEKNKIGDDLKALFSNRPWIILLLATLTLILFIATRITVMAHYFKYFVGPQTVSLPDWLGGTREMSFEVLVSAFNTTGQISSIVGVLLVGVFSRMCGSRKQAFSILLGISIISTAVYQFLGPDQIGAIFFFQILLCVTSGPLSPLLWSMYADTADYGEWKSGHRSTGLVFSASTMGQKVGWAIGSAVAGWLLSAVGFQSNVEQTPEALGGLVLLVGLIPAGFGVLSLVVLAFYPLNEAKVKQIGAELDERRDGIA</sequence>
<keyword evidence="4" id="KW-1003">Cell membrane</keyword>
<dbReference type="Pfam" id="PF13347">
    <property type="entry name" value="MFS_2"/>
    <property type="match status" value="1"/>
</dbReference>
<dbReference type="InterPro" id="IPR001927">
    <property type="entry name" value="Na/Gal_symport"/>
</dbReference>
<evidence type="ECO:0000256" key="8">
    <source>
        <dbReference type="SAM" id="Phobius"/>
    </source>
</evidence>
<dbReference type="AlphaFoldDB" id="A0A7X1B8W5"/>
<organism evidence="10 11">
    <name type="scientific">Pelagicoccus albus</name>
    <dbReference type="NCBI Taxonomy" id="415222"/>
    <lineage>
        <taxon>Bacteria</taxon>
        <taxon>Pseudomonadati</taxon>
        <taxon>Verrucomicrobiota</taxon>
        <taxon>Opitutia</taxon>
        <taxon>Puniceicoccales</taxon>
        <taxon>Pelagicoccaceae</taxon>
        <taxon>Pelagicoccus</taxon>
    </lineage>
</organism>
<feature type="transmembrane region" description="Helical" evidence="8">
    <location>
        <begin position="188"/>
        <end position="208"/>
    </location>
</feature>
<evidence type="ECO:0000256" key="5">
    <source>
        <dbReference type="ARBA" id="ARBA00022692"/>
    </source>
</evidence>
<keyword evidence="3" id="KW-0813">Transport</keyword>
<dbReference type="PANTHER" id="PTHR11328:SF24">
    <property type="entry name" value="MAJOR FACILITATOR SUPERFAMILY (MFS) PROFILE DOMAIN-CONTAINING PROTEIN"/>
    <property type="match status" value="1"/>
</dbReference>
<evidence type="ECO:0000313" key="11">
    <source>
        <dbReference type="Proteomes" id="UP000526501"/>
    </source>
</evidence>
<dbReference type="Proteomes" id="UP000526501">
    <property type="component" value="Unassembled WGS sequence"/>
</dbReference>
<feature type="transmembrane region" description="Helical" evidence="8">
    <location>
        <begin position="429"/>
        <end position="451"/>
    </location>
</feature>
<dbReference type="PROSITE" id="PS00872">
    <property type="entry name" value="NA_GALACTOSIDE_SYMP"/>
    <property type="match status" value="1"/>
</dbReference>
<dbReference type="GO" id="GO:0015293">
    <property type="term" value="F:symporter activity"/>
    <property type="evidence" value="ECO:0007669"/>
    <property type="project" value="InterPro"/>
</dbReference>
<dbReference type="RefSeq" id="WP_185661392.1">
    <property type="nucleotide sequence ID" value="NZ_CAWPOO010000013.1"/>
</dbReference>
<keyword evidence="11" id="KW-1185">Reference proteome</keyword>
<feature type="transmembrane region" description="Helical" evidence="8">
    <location>
        <begin position="158"/>
        <end position="176"/>
    </location>
</feature>
<dbReference type="InterPro" id="IPR018043">
    <property type="entry name" value="Na/Gal_symport_CS"/>
</dbReference>
<feature type="transmembrane region" description="Helical" evidence="8">
    <location>
        <begin position="85"/>
        <end position="104"/>
    </location>
</feature>
<feature type="transmembrane region" description="Helical" evidence="8">
    <location>
        <begin position="344"/>
        <end position="365"/>
    </location>
</feature>
<comment type="similarity">
    <text evidence="2">Belongs to the sodium:galactoside symporter (TC 2.A.2) family.</text>
</comment>
<dbReference type="SUPFAM" id="SSF103473">
    <property type="entry name" value="MFS general substrate transporter"/>
    <property type="match status" value="1"/>
</dbReference>
<comment type="caution">
    <text evidence="10">The sequence shown here is derived from an EMBL/GenBank/DDBJ whole genome shotgun (WGS) entry which is preliminary data.</text>
</comment>
<evidence type="ECO:0000313" key="10">
    <source>
        <dbReference type="EMBL" id="MBC2607509.1"/>
    </source>
</evidence>
<evidence type="ECO:0000256" key="1">
    <source>
        <dbReference type="ARBA" id="ARBA00004651"/>
    </source>
</evidence>
<gene>
    <name evidence="10" type="ORF">H5P27_15760</name>
</gene>
<feature type="transmembrane region" description="Helical" evidence="8">
    <location>
        <begin position="287"/>
        <end position="308"/>
    </location>
</feature>
<reference evidence="10 11" key="1">
    <citation type="submission" date="2020-07" db="EMBL/GenBank/DDBJ databases">
        <authorList>
            <person name="Feng X."/>
        </authorList>
    </citation>
    <scope>NUCLEOTIDE SEQUENCE [LARGE SCALE GENOMIC DNA]</scope>
    <source>
        <strain evidence="10 11">JCM23202</strain>
    </source>
</reference>
<accession>A0A7X1B8W5</accession>
<feature type="transmembrane region" description="Helical" evidence="8">
    <location>
        <begin position="320"/>
        <end position="338"/>
    </location>
</feature>
<evidence type="ECO:0000256" key="7">
    <source>
        <dbReference type="ARBA" id="ARBA00023136"/>
    </source>
</evidence>
<dbReference type="EMBL" id="JACHVC010000013">
    <property type="protein sequence ID" value="MBC2607509.1"/>
    <property type="molecule type" value="Genomic_DNA"/>
</dbReference>
<feature type="domain" description="Major facilitator superfamily (MFS) profile" evidence="9">
    <location>
        <begin position="1"/>
        <end position="456"/>
    </location>
</feature>
<name>A0A7X1B8W5_9BACT</name>
<feature type="transmembrane region" description="Helical" evidence="8">
    <location>
        <begin position="116"/>
        <end position="137"/>
    </location>
</feature>
<comment type="subcellular location">
    <subcellularLocation>
        <location evidence="1">Cell membrane</location>
        <topology evidence="1">Multi-pass membrane protein</topology>
    </subcellularLocation>
</comment>
<dbReference type="CDD" id="cd17332">
    <property type="entry name" value="MFS_MelB_like"/>
    <property type="match status" value="1"/>
</dbReference>